<organism evidence="1 2">
    <name type="scientific">Eumeta variegata</name>
    <name type="common">Bagworm moth</name>
    <name type="synonym">Eumeta japonica</name>
    <dbReference type="NCBI Taxonomy" id="151549"/>
    <lineage>
        <taxon>Eukaryota</taxon>
        <taxon>Metazoa</taxon>
        <taxon>Ecdysozoa</taxon>
        <taxon>Arthropoda</taxon>
        <taxon>Hexapoda</taxon>
        <taxon>Insecta</taxon>
        <taxon>Pterygota</taxon>
        <taxon>Neoptera</taxon>
        <taxon>Endopterygota</taxon>
        <taxon>Lepidoptera</taxon>
        <taxon>Glossata</taxon>
        <taxon>Ditrysia</taxon>
        <taxon>Tineoidea</taxon>
        <taxon>Psychidae</taxon>
        <taxon>Oiketicinae</taxon>
        <taxon>Eumeta</taxon>
    </lineage>
</organism>
<gene>
    <name evidence="1" type="ORF">EVAR_46508_1</name>
</gene>
<sequence>MPHMPPTPRFGGPSLSATSSIEIFDFFIFERQTRRAQQYFKLSHHFLLYKAQVGPHVDYCCHLWAVSSQYQLLPLDRIERRIARIVSNLLHQASRTLWLCREM</sequence>
<evidence type="ECO:0000313" key="1">
    <source>
        <dbReference type="EMBL" id="GBP54142.1"/>
    </source>
</evidence>
<proteinExistence type="predicted"/>
<comment type="caution">
    <text evidence="1">The sequence shown here is derived from an EMBL/GenBank/DDBJ whole genome shotgun (WGS) entry which is preliminary data.</text>
</comment>
<keyword evidence="2" id="KW-1185">Reference proteome</keyword>
<name>A0A4C1WU46_EUMVA</name>
<dbReference type="EMBL" id="BGZK01000640">
    <property type="protein sequence ID" value="GBP54142.1"/>
    <property type="molecule type" value="Genomic_DNA"/>
</dbReference>
<dbReference type="AlphaFoldDB" id="A0A4C1WU46"/>
<dbReference type="Proteomes" id="UP000299102">
    <property type="component" value="Unassembled WGS sequence"/>
</dbReference>
<evidence type="ECO:0000313" key="2">
    <source>
        <dbReference type="Proteomes" id="UP000299102"/>
    </source>
</evidence>
<accession>A0A4C1WU46</accession>
<dbReference type="OrthoDB" id="7468774at2759"/>
<protein>
    <submittedName>
        <fullName evidence="1">Uncharacterized protein</fullName>
    </submittedName>
</protein>
<reference evidence="1 2" key="1">
    <citation type="journal article" date="2019" name="Commun. Biol.">
        <title>The bagworm genome reveals a unique fibroin gene that provides high tensile strength.</title>
        <authorList>
            <person name="Kono N."/>
            <person name="Nakamura H."/>
            <person name="Ohtoshi R."/>
            <person name="Tomita M."/>
            <person name="Numata K."/>
            <person name="Arakawa K."/>
        </authorList>
    </citation>
    <scope>NUCLEOTIDE SEQUENCE [LARGE SCALE GENOMIC DNA]</scope>
</reference>